<evidence type="ECO:0000256" key="3">
    <source>
        <dbReference type="ARBA" id="ARBA00022491"/>
    </source>
</evidence>
<dbReference type="Proteomes" id="UP001356427">
    <property type="component" value="Unassembled WGS sequence"/>
</dbReference>
<feature type="region of interest" description="Disordered" evidence="9">
    <location>
        <begin position="735"/>
        <end position="779"/>
    </location>
</feature>
<feature type="compositionally biased region" description="Polar residues" evidence="9">
    <location>
        <begin position="571"/>
        <end position="586"/>
    </location>
</feature>
<feature type="compositionally biased region" description="Low complexity" evidence="9">
    <location>
        <begin position="766"/>
        <end position="779"/>
    </location>
</feature>
<evidence type="ECO:0000256" key="2">
    <source>
        <dbReference type="ARBA" id="ARBA00009354"/>
    </source>
</evidence>
<dbReference type="InterPro" id="IPR041285">
    <property type="entry name" value="MID_MedPIWI"/>
</dbReference>
<evidence type="ECO:0000259" key="10">
    <source>
        <dbReference type="Pfam" id="PF06333"/>
    </source>
</evidence>
<dbReference type="Pfam" id="PF11597">
    <property type="entry name" value="Med13_N"/>
    <property type="match status" value="1"/>
</dbReference>
<feature type="compositionally biased region" description="Basic and acidic residues" evidence="9">
    <location>
        <begin position="737"/>
        <end position="764"/>
    </location>
</feature>
<reference evidence="13 14" key="1">
    <citation type="submission" date="2021-04" db="EMBL/GenBank/DDBJ databases">
        <authorList>
            <person name="De Guttry C."/>
            <person name="Zahm M."/>
            <person name="Klopp C."/>
            <person name="Cabau C."/>
            <person name="Louis A."/>
            <person name="Berthelot C."/>
            <person name="Parey E."/>
            <person name="Roest Crollius H."/>
            <person name="Montfort J."/>
            <person name="Robinson-Rechavi M."/>
            <person name="Bucao C."/>
            <person name="Bouchez O."/>
            <person name="Gislard M."/>
            <person name="Lluch J."/>
            <person name="Milhes M."/>
            <person name="Lampietro C."/>
            <person name="Lopez Roques C."/>
            <person name="Donnadieu C."/>
            <person name="Braasch I."/>
            <person name="Desvignes T."/>
            <person name="Postlethwait J."/>
            <person name="Bobe J."/>
            <person name="Wedekind C."/>
            <person name="Guiguen Y."/>
        </authorList>
    </citation>
    <scope>NUCLEOTIDE SEQUENCE [LARGE SCALE GENOMIC DNA]</scope>
    <source>
        <strain evidence="13">Cs_M1</strain>
        <tissue evidence="13">Blood</tissue>
    </source>
</reference>
<feature type="compositionally biased region" description="Low complexity" evidence="9">
    <location>
        <begin position="1480"/>
        <end position="1547"/>
    </location>
</feature>
<evidence type="ECO:0000256" key="4">
    <source>
        <dbReference type="ARBA" id="ARBA00023015"/>
    </source>
</evidence>
<keyword evidence="3 8" id="KW-0678">Repressor</keyword>
<evidence type="ECO:0000313" key="14">
    <source>
        <dbReference type="Proteomes" id="UP001356427"/>
    </source>
</evidence>
<feature type="domain" description="Mediator complex subunit Med13 N-terminal" evidence="11">
    <location>
        <begin position="11"/>
        <end position="231"/>
    </location>
</feature>
<feature type="domain" description="Mediator complex subunit Med13 C-terminal" evidence="10">
    <location>
        <begin position="1745"/>
        <end position="2147"/>
    </location>
</feature>
<feature type="region of interest" description="Disordered" evidence="9">
    <location>
        <begin position="241"/>
        <end position="263"/>
    </location>
</feature>
<comment type="subcellular location">
    <subcellularLocation>
        <location evidence="1 8">Nucleus</location>
    </subcellularLocation>
</comment>
<feature type="compositionally biased region" description="Polar residues" evidence="9">
    <location>
        <begin position="445"/>
        <end position="464"/>
    </location>
</feature>
<dbReference type="PANTHER" id="PTHR48249">
    <property type="entry name" value="MEDIATOR OF RNA POLYMERASE II TRANSCRIPTION SUBUNIT 13"/>
    <property type="match status" value="1"/>
</dbReference>
<dbReference type="GO" id="GO:0045944">
    <property type="term" value="P:positive regulation of transcription by RNA polymerase II"/>
    <property type="evidence" value="ECO:0007669"/>
    <property type="project" value="TreeGrafter"/>
</dbReference>
<evidence type="ECO:0000256" key="9">
    <source>
        <dbReference type="SAM" id="MobiDB-lite"/>
    </source>
</evidence>
<sequence length="2158" mass="235827">MSSCFVPNGASLEDCHSNLFCLADLTGIKWKRYVWQGPTSAPILFPVTEEDPILCSFSRCLKADVLSVWRRSQRPGRRELWLFWWGDDPNFAELIHHELTAEEDGVWESGLSYECRTLLFKAIHNLLERCLMNRSFVRIGKWFVKPYEKDEKPINKSEHLSCSFPFFLHGESNVCTSVEINQHQPVYHLSDEHLTLAQQASSPFQVILSPFGLNGTLTGQSFKLSDPPTQKLIEEWNQFYPISPSSKDKDKHGSPSEDKMEDMDWEDDSLAAVEVLVGGVRMVYPACLVLVPQSDIPAVAPQGSSHCTTVYSGGHQVPASQRDPAISSVTLTPPTSPEEAQTGTIMDSQSAQKWVKMSLAVDGFSVDSTSHHGGKIPRRLASQVVERVWQECNINRAQNKRKFSATANGTCEEELMEKVGTWDFVESAQRSHCNCSRHKSLKQRGGSTPGQPQSAGQPTHNQPPTKHKAGGDKPEKGDKQTKRPQTPFHHRSAACDDVTMETEVAAGQRLAMRAQQAGGRFSGLRPSDGITKPPQLHGGGVGSGGGSSEMTGSPQPPPLSPHPCDRGEETGNGSMKNPSTPHSQHFYQPPPEPCLVGQKGGEGEPRRLDGLAQHFHHPHASYPSEPLEPTMYVGSAVNLEEDGSPAPWRFFNLPRRKEAEMPTLPGDKLRDRERDEASGGQEVVSVTELMATSKRPLKVSEERVQMYLQQRNQYLAAAITDDDDHEPEVDPYAFEDGDVKFSFSDKKDKTGGERQPGKKHKGEDGAAGPSDDAARAAAHARTASTSLIHETDLAVSINDLDNLFNSDEDELTPGSRRAGNGTGDKFGNKEPKPATLDPVSCISSADLHQMFPTPPSLEQHIMGYSPMNMGSKEYGGLEAGQGMTNLDGTSFFGGHFKIEVEEGYCSPKPQDIKDFSFVYKPELCQAFVGCSMFAPLKTLPSQCLPPIKLPDECIYRPSWTTAGKLEMLNHPHVPAMAYLNKDSNIPSVGSAMDQDYSQSYTPQTHTPFMSNSAPPQQQCVQGSLKYENPDLYSPASTPSTCRPLNSVEPATVPSIPEAHSLYVTLILSESVMNLFKDCNFDSCCICVCNMNIKGADVGVYLNDPTGEAQYPCTCGFSAVVNRRYGNSSGLFLEDELDIIGRDSDVSREAEKRFEALRQHSLERTGGGAGGRGERVPDELILLLQDQCTNPFSPIAGMEPDSLAARGAGGCPMPACMRVEERDFHSDCYMALEHGRQFMDNMSGGKVDEALVKSTCLHHWSKQNAVDISALCSQDVLRVLLSLQPVLQDAIQKKRTVRSWGVQGPLTWQQFHKMAGRGSYGTDESPEPLPIPTFLVGYEYDFVVLSPFGLPYWEKLLLDPFGSHRDVGYLVVCPDNEALLQGAKNFFRDLAAVYESCRLGQHRPISKDHPDGIVRVGGAAAKKLAEQPVSDWFLKAASGNSDAFAKLKLYAQVCRYDLAPYLAAQPLDSSLLAQPTPPPASSQSSSMQSSGSSSTTSAGPQNSVNPGGPSLPNNSSSSSAPSNNTGVANSANSTASSGSQPSSGMQSAKPSSFPPFGTMGVQNQGLGGVTQGGQLGQQAGSQNTGLPGGDSASQAQAPTEPLESTMEREKVGVPTDGESHAITYPPAIVVYIVDPFTYEEPEAGSSVWTLGLLRCYLEMLQFLPPHIRNAVSVQIIPCQYLLQPVRSEERHIYAQHLKSLAFSVFSQCRRPLPGSTNVKSLTGFGPGLAIDTALKSTERPECLRLYTPPFILAPTKDKQTELGETFGEASQKYNVLFVGYCLSHDQRWLLATCTDLYGELLETCIISIDVPNRARRKKGSARRSGLQKLWDWCLGLVQMTSVPWRVVIGRLGRMGHGELKDWSILLSRRNLQSLSRRLKEVCRMCGISASDTPSILSACLVAMEPQGSFVIMPDSVSTGSVFGRSTTLNMQTSQLSTPQDTSCTHILVFPTSAFVQVASSNYTTDTNIDIAFNPIPDGSDAIGIFDLLDQENDLVDPDIINILPASPTTSPVHSPGGHYHQGGDGSKGQSTDRMESHDEAPNILQQPLALGYFVSTAKAGPLPDWFWSACPQAQNQCPLFLKASLHLHVSSVQSDELLHSKHSHPLDSNQTSDVLRFVLEQYNALSWLTCDPATQDRRSCLPIHFVVLNQMYNFIMNML</sequence>
<comment type="caution">
    <text evidence="13">The sequence shown here is derived from an EMBL/GenBank/DDBJ whole genome shotgun (WGS) entry which is preliminary data.</text>
</comment>
<feature type="compositionally biased region" description="Basic and acidic residues" evidence="9">
    <location>
        <begin position="667"/>
        <end position="677"/>
    </location>
</feature>
<comment type="similarity">
    <text evidence="2 8">Belongs to the Mediator complex subunit 13 family.</text>
</comment>
<feature type="region of interest" description="Disordered" evidence="9">
    <location>
        <begin position="659"/>
        <end position="683"/>
    </location>
</feature>
<dbReference type="InterPro" id="IPR051139">
    <property type="entry name" value="Mediator_complx_sub13"/>
</dbReference>
<dbReference type="GO" id="GO:0016592">
    <property type="term" value="C:mediator complex"/>
    <property type="evidence" value="ECO:0007669"/>
    <property type="project" value="InterPro"/>
</dbReference>
<evidence type="ECO:0000259" key="11">
    <source>
        <dbReference type="Pfam" id="PF11597"/>
    </source>
</evidence>
<dbReference type="Pfam" id="PF18296">
    <property type="entry name" value="MID_MedPIWI"/>
    <property type="match status" value="1"/>
</dbReference>
<dbReference type="InterPro" id="IPR009401">
    <property type="entry name" value="Med13_C"/>
</dbReference>
<proteinExistence type="inferred from homology"/>
<evidence type="ECO:0000256" key="7">
    <source>
        <dbReference type="ARBA" id="ARBA00023242"/>
    </source>
</evidence>
<dbReference type="Pfam" id="PF06333">
    <property type="entry name" value="Med13_C"/>
    <property type="match status" value="1"/>
</dbReference>
<feature type="compositionally biased region" description="Basic and acidic residues" evidence="9">
    <location>
        <begin position="469"/>
        <end position="481"/>
    </location>
</feature>
<evidence type="ECO:0000256" key="6">
    <source>
        <dbReference type="ARBA" id="ARBA00023163"/>
    </source>
</evidence>
<keyword evidence="5 8" id="KW-0010">Activator</keyword>
<keyword evidence="4 8" id="KW-0805">Transcription regulation</keyword>
<keyword evidence="6 8" id="KW-0804">Transcription</keyword>
<name>A0AAN8R2N7_9TELE</name>
<evidence type="ECO:0000256" key="1">
    <source>
        <dbReference type="ARBA" id="ARBA00004123"/>
    </source>
</evidence>
<dbReference type="PANTHER" id="PTHR48249:SF4">
    <property type="entry name" value="MEDIATOR OF RNA POLYMERASE II TRANSCRIPTION SUBUNIT 13"/>
    <property type="match status" value="1"/>
</dbReference>
<evidence type="ECO:0000313" key="13">
    <source>
        <dbReference type="EMBL" id="KAK6322401.1"/>
    </source>
</evidence>
<evidence type="ECO:0000256" key="5">
    <source>
        <dbReference type="ARBA" id="ARBA00023159"/>
    </source>
</evidence>
<feature type="region of interest" description="Disordered" evidence="9">
    <location>
        <begin position="2004"/>
        <end position="2037"/>
    </location>
</feature>
<feature type="region of interest" description="Disordered" evidence="9">
    <location>
        <begin position="805"/>
        <end position="834"/>
    </location>
</feature>
<dbReference type="GO" id="GO:0003713">
    <property type="term" value="F:transcription coactivator activity"/>
    <property type="evidence" value="ECO:0007669"/>
    <property type="project" value="TreeGrafter"/>
</dbReference>
<accession>A0AAN8R2N7</accession>
<gene>
    <name evidence="13" type="ORF">J4Q44_G00071930</name>
</gene>
<feature type="compositionally biased region" description="Gly residues" evidence="9">
    <location>
        <begin position="537"/>
        <end position="547"/>
    </location>
</feature>
<feature type="compositionally biased region" description="Gly residues" evidence="9">
    <location>
        <begin position="1564"/>
        <end position="1574"/>
    </location>
</feature>
<evidence type="ECO:0000256" key="8">
    <source>
        <dbReference type="RuleBase" id="RU364134"/>
    </source>
</evidence>
<comment type="function">
    <text evidence="8">Component of the Mediator complex, a coactivator involved in regulated transcription of nearly all RNA polymerase II-dependent genes. Mediator functions as a bridge to convey information from gene-specific regulatory proteins to the basal RNA polymerase II transcription machinery. Mediator is recruited to promoters by direct interactions with regulatory proteins and serves as a scaffold for the assembly of a functional preinitiation complex with RNA polymerase II and the general transcription factors.</text>
</comment>
<dbReference type="EMBL" id="JAGTTL010000005">
    <property type="protein sequence ID" value="KAK6322401.1"/>
    <property type="molecule type" value="Genomic_DNA"/>
</dbReference>
<feature type="region of interest" description="Disordered" evidence="9">
    <location>
        <begin position="436"/>
        <end position="497"/>
    </location>
</feature>
<evidence type="ECO:0000259" key="12">
    <source>
        <dbReference type="Pfam" id="PF18296"/>
    </source>
</evidence>
<feature type="region of interest" description="Disordered" evidence="9">
    <location>
        <begin position="1469"/>
        <end position="1606"/>
    </location>
</feature>
<keyword evidence="14" id="KW-1185">Reference proteome</keyword>
<dbReference type="InterPro" id="IPR021643">
    <property type="entry name" value="Mediator_Med13_N"/>
</dbReference>
<organism evidence="13 14">
    <name type="scientific">Coregonus suidteri</name>
    <dbReference type="NCBI Taxonomy" id="861788"/>
    <lineage>
        <taxon>Eukaryota</taxon>
        <taxon>Metazoa</taxon>
        <taxon>Chordata</taxon>
        <taxon>Craniata</taxon>
        <taxon>Vertebrata</taxon>
        <taxon>Euteleostomi</taxon>
        <taxon>Actinopterygii</taxon>
        <taxon>Neopterygii</taxon>
        <taxon>Teleostei</taxon>
        <taxon>Protacanthopterygii</taxon>
        <taxon>Salmoniformes</taxon>
        <taxon>Salmonidae</taxon>
        <taxon>Coregoninae</taxon>
        <taxon>Coregonus</taxon>
    </lineage>
</organism>
<feature type="domain" description="MID" evidence="12">
    <location>
        <begin position="1364"/>
        <end position="1709"/>
    </location>
</feature>
<feature type="compositionally biased region" description="Basic and acidic residues" evidence="9">
    <location>
        <begin position="246"/>
        <end position="258"/>
    </location>
</feature>
<keyword evidence="7 8" id="KW-0539">Nucleus</keyword>
<protein>
    <recommendedName>
        <fullName evidence="8">Mediator of RNA polymerase II transcription subunit 13</fullName>
    </recommendedName>
</protein>
<comment type="subunit">
    <text evidence="8">Component of the Mediator complex.</text>
</comment>
<feature type="region of interest" description="Disordered" evidence="9">
    <location>
        <begin position="515"/>
        <end position="608"/>
    </location>
</feature>